<dbReference type="InterPro" id="IPR027267">
    <property type="entry name" value="AH/BAR_dom_sf"/>
</dbReference>
<name>D8M3E6_BLAHO</name>
<dbReference type="RefSeq" id="XP_012896467.1">
    <property type="nucleotide sequence ID" value="XM_013041013.1"/>
</dbReference>
<dbReference type="AlphaFoldDB" id="D8M3E6"/>
<evidence type="ECO:0000313" key="2">
    <source>
        <dbReference type="Proteomes" id="UP000008312"/>
    </source>
</evidence>
<dbReference type="InParanoid" id="D8M3E6"/>
<gene>
    <name evidence="1" type="ORF">GSBLH_T00002543001</name>
</gene>
<protein>
    <recommendedName>
        <fullName evidence="3">BAR domain-containing protein</fullName>
    </recommendedName>
</protein>
<organism evidence="1">
    <name type="scientific">Blastocystis hominis</name>
    <dbReference type="NCBI Taxonomy" id="12968"/>
    <lineage>
        <taxon>Eukaryota</taxon>
        <taxon>Sar</taxon>
        <taxon>Stramenopiles</taxon>
        <taxon>Bigyra</taxon>
        <taxon>Opalozoa</taxon>
        <taxon>Opalinata</taxon>
        <taxon>Blastocystidae</taxon>
        <taxon>Blastocystis</taxon>
    </lineage>
</organism>
<evidence type="ECO:0008006" key="3">
    <source>
        <dbReference type="Google" id="ProtNLM"/>
    </source>
</evidence>
<keyword evidence="2" id="KW-1185">Reference proteome</keyword>
<dbReference type="SUPFAM" id="SSF103657">
    <property type="entry name" value="BAR/IMD domain-like"/>
    <property type="match status" value="1"/>
</dbReference>
<dbReference type="OrthoDB" id="201906at2759"/>
<dbReference type="EMBL" id="FN668650">
    <property type="protein sequence ID" value="CBK22419.2"/>
    <property type="molecule type" value="Genomic_DNA"/>
</dbReference>
<evidence type="ECO:0000313" key="1">
    <source>
        <dbReference type="EMBL" id="CBK22419.2"/>
    </source>
</evidence>
<dbReference type="GeneID" id="24919701"/>
<reference evidence="1" key="1">
    <citation type="submission" date="2010-02" db="EMBL/GenBank/DDBJ databases">
        <title>Sequencing and annotation of the Blastocystis hominis genome.</title>
        <authorList>
            <person name="Wincker P."/>
        </authorList>
    </citation>
    <scope>NUCLEOTIDE SEQUENCE</scope>
    <source>
        <strain evidence="1">Singapore isolate B</strain>
    </source>
</reference>
<proteinExistence type="predicted"/>
<accession>D8M3E6</accession>
<sequence>MLKWSIDQISGISTIAKRFKKAQDPDLRGLQERLESLAEAYKYSRERDTLIGSHIEKCYEEVKEFTDFFVNSANTVANSLETIQNVCADSEKIPLVRAHLEFLYMEYSNWVKSKIDMEASELLEDALKEKRQAISSLQDRISLCDASSSDFHAMKTELNRMKTHGSVDPHFLETFEKQKIVVEQITLQLQSDVHFLIEKETSFLEHSMDIIMGMMQRSVAHNSALLAQKPPSYLLLPPSAPFVAGKEDSEIEFSVSPGGKHILPLSMKKGREIIWAIDVRDGEIGLRVLFRDPNGDETVVQPMHRIGKPRGKLVR</sequence>
<dbReference type="Proteomes" id="UP000008312">
    <property type="component" value="Unassembled WGS sequence"/>
</dbReference>